<gene>
    <name evidence="2" type="ORF">H0E87_000278</name>
</gene>
<feature type="compositionally biased region" description="Basic and acidic residues" evidence="1">
    <location>
        <begin position="83"/>
        <end position="101"/>
    </location>
</feature>
<feature type="region of interest" description="Disordered" evidence="1">
    <location>
        <begin position="80"/>
        <end position="114"/>
    </location>
</feature>
<evidence type="ECO:0000313" key="3">
    <source>
        <dbReference type="Proteomes" id="UP000807159"/>
    </source>
</evidence>
<accession>A0A8T2ZM05</accession>
<evidence type="ECO:0000313" key="2">
    <source>
        <dbReference type="EMBL" id="KAH8518370.1"/>
    </source>
</evidence>
<protein>
    <submittedName>
        <fullName evidence="2">Uncharacterized protein</fullName>
    </submittedName>
</protein>
<keyword evidence="3" id="KW-1185">Reference proteome</keyword>
<name>A0A8T2ZM05_POPDE</name>
<proteinExistence type="predicted"/>
<sequence>MADPYTLGHITDANFAAGTSTKPQIEKMVEQIRLLSEEVVRLRVQLTVHPQPHHNILAHNLPLQPQRTLIARRRLSYVKGYGHNKEEPLRRRSRSPTREHSYCPTIPVRSEHSN</sequence>
<evidence type="ECO:0000256" key="1">
    <source>
        <dbReference type="SAM" id="MobiDB-lite"/>
    </source>
</evidence>
<dbReference type="EMBL" id="JACEGQ020000001">
    <property type="protein sequence ID" value="KAH8518370.1"/>
    <property type="molecule type" value="Genomic_DNA"/>
</dbReference>
<comment type="caution">
    <text evidence="2">The sequence shown here is derived from an EMBL/GenBank/DDBJ whole genome shotgun (WGS) entry which is preliminary data.</text>
</comment>
<dbReference type="AlphaFoldDB" id="A0A8T2ZM05"/>
<organism evidence="2 3">
    <name type="scientific">Populus deltoides</name>
    <name type="common">Eastern poplar</name>
    <name type="synonym">Eastern cottonwood</name>
    <dbReference type="NCBI Taxonomy" id="3696"/>
    <lineage>
        <taxon>Eukaryota</taxon>
        <taxon>Viridiplantae</taxon>
        <taxon>Streptophyta</taxon>
        <taxon>Embryophyta</taxon>
        <taxon>Tracheophyta</taxon>
        <taxon>Spermatophyta</taxon>
        <taxon>Magnoliopsida</taxon>
        <taxon>eudicotyledons</taxon>
        <taxon>Gunneridae</taxon>
        <taxon>Pentapetalae</taxon>
        <taxon>rosids</taxon>
        <taxon>fabids</taxon>
        <taxon>Malpighiales</taxon>
        <taxon>Salicaceae</taxon>
        <taxon>Saliceae</taxon>
        <taxon>Populus</taxon>
    </lineage>
</organism>
<reference evidence="2" key="1">
    <citation type="journal article" date="2021" name="J. Hered.">
        <title>Genome Assembly of Salicaceae Populus deltoides (Eastern Cottonwood) I-69 Based on Nanopore Sequencing and Hi-C Technologies.</title>
        <authorList>
            <person name="Bai S."/>
            <person name="Wu H."/>
            <person name="Zhang J."/>
            <person name="Pan Z."/>
            <person name="Zhao W."/>
            <person name="Li Z."/>
            <person name="Tong C."/>
        </authorList>
    </citation>
    <scope>NUCLEOTIDE SEQUENCE</scope>
    <source>
        <tissue evidence="2">Leaf</tissue>
    </source>
</reference>
<dbReference type="Proteomes" id="UP000807159">
    <property type="component" value="Chromosome 1"/>
</dbReference>